<name>A0A5D2FWY9_GOSDA</name>
<evidence type="ECO:0000259" key="1">
    <source>
        <dbReference type="Pfam" id="PF14392"/>
    </source>
</evidence>
<dbReference type="EMBL" id="CM017694">
    <property type="protein sequence ID" value="TYH09209.1"/>
    <property type="molecule type" value="Genomic_DNA"/>
</dbReference>
<dbReference type="Proteomes" id="UP000323506">
    <property type="component" value="Chromosome A07"/>
</dbReference>
<accession>A0A5D2FWY9</accession>
<reference evidence="2 3" key="1">
    <citation type="submission" date="2019-06" db="EMBL/GenBank/DDBJ databases">
        <title>WGS assembly of Gossypium darwinii.</title>
        <authorList>
            <person name="Chen Z.J."/>
            <person name="Sreedasyam A."/>
            <person name="Ando A."/>
            <person name="Song Q."/>
            <person name="De L."/>
            <person name="Hulse-Kemp A."/>
            <person name="Ding M."/>
            <person name="Ye W."/>
            <person name="Kirkbride R."/>
            <person name="Jenkins J."/>
            <person name="Plott C."/>
            <person name="Lovell J."/>
            <person name="Lin Y.-M."/>
            <person name="Vaughn R."/>
            <person name="Liu B."/>
            <person name="Li W."/>
            <person name="Simpson S."/>
            <person name="Scheffler B."/>
            <person name="Saski C."/>
            <person name="Grover C."/>
            <person name="Hu G."/>
            <person name="Conover J."/>
            <person name="Carlson J."/>
            <person name="Shu S."/>
            <person name="Boston L."/>
            <person name="Williams M."/>
            <person name="Peterson D."/>
            <person name="Mcgee K."/>
            <person name="Jones D."/>
            <person name="Wendel J."/>
            <person name="Stelly D."/>
            <person name="Grimwood J."/>
            <person name="Schmutz J."/>
        </authorList>
    </citation>
    <scope>NUCLEOTIDE SEQUENCE [LARGE SCALE GENOMIC DNA]</scope>
    <source>
        <strain evidence="2">1808015.09</strain>
    </source>
</reference>
<proteinExistence type="predicted"/>
<protein>
    <recommendedName>
        <fullName evidence="1">Zinc knuckle CX2CX4HX4C domain-containing protein</fullName>
    </recommendedName>
</protein>
<dbReference type="Pfam" id="PF14392">
    <property type="entry name" value="zf-CCHC_4"/>
    <property type="match status" value="1"/>
</dbReference>
<evidence type="ECO:0000313" key="2">
    <source>
        <dbReference type="EMBL" id="TYH09209.1"/>
    </source>
</evidence>
<keyword evidence="3" id="KW-1185">Reference proteome</keyword>
<sequence length="82" mass="9848">MWVRLQLDIKSLLKRRKKIQVSSQNHIYVKFKYDKLTLFCFLCGCLGHSDSFCPVRLRKWWMNWIGLGHFVTSADMKSCYSR</sequence>
<evidence type="ECO:0000313" key="3">
    <source>
        <dbReference type="Proteomes" id="UP000323506"/>
    </source>
</evidence>
<feature type="domain" description="Zinc knuckle CX2CX4HX4C" evidence="1">
    <location>
        <begin position="7"/>
        <end position="54"/>
    </location>
</feature>
<dbReference type="InterPro" id="IPR025836">
    <property type="entry name" value="Zn_knuckle_CX2CX4HX4C"/>
</dbReference>
<gene>
    <name evidence="2" type="ORF">ES288_A07G077200v1</name>
</gene>
<dbReference type="AlphaFoldDB" id="A0A5D2FWY9"/>
<organism evidence="2 3">
    <name type="scientific">Gossypium darwinii</name>
    <name type="common">Darwin's cotton</name>
    <name type="synonym">Gossypium barbadense var. darwinii</name>
    <dbReference type="NCBI Taxonomy" id="34276"/>
    <lineage>
        <taxon>Eukaryota</taxon>
        <taxon>Viridiplantae</taxon>
        <taxon>Streptophyta</taxon>
        <taxon>Embryophyta</taxon>
        <taxon>Tracheophyta</taxon>
        <taxon>Spermatophyta</taxon>
        <taxon>Magnoliopsida</taxon>
        <taxon>eudicotyledons</taxon>
        <taxon>Gunneridae</taxon>
        <taxon>Pentapetalae</taxon>
        <taxon>rosids</taxon>
        <taxon>malvids</taxon>
        <taxon>Malvales</taxon>
        <taxon>Malvaceae</taxon>
        <taxon>Malvoideae</taxon>
        <taxon>Gossypium</taxon>
    </lineage>
</organism>